<name>A0A6J1C690_MOMCH</name>
<dbReference type="PANTHER" id="PTHR34272:SF1">
    <property type="entry name" value="EXPRESSED PROTEIN"/>
    <property type="match status" value="1"/>
</dbReference>
<dbReference type="Pfam" id="PF23324">
    <property type="entry name" value="DUF7086"/>
    <property type="match status" value="1"/>
</dbReference>
<evidence type="ECO:0000259" key="2">
    <source>
        <dbReference type="Pfam" id="PF23324"/>
    </source>
</evidence>
<dbReference type="GeneID" id="111007769"/>
<keyword evidence="4" id="KW-0808">Transferase</keyword>
<dbReference type="RefSeq" id="XP_022135938.1">
    <property type="nucleotide sequence ID" value="XM_022280246.1"/>
</dbReference>
<evidence type="ECO:0000256" key="1">
    <source>
        <dbReference type="SAM" id="MobiDB-lite"/>
    </source>
</evidence>
<feature type="compositionally biased region" description="Low complexity" evidence="1">
    <location>
        <begin position="159"/>
        <end position="171"/>
    </location>
</feature>
<feature type="compositionally biased region" description="Pro residues" evidence="1">
    <location>
        <begin position="124"/>
        <end position="137"/>
    </location>
</feature>
<feature type="domain" description="DUF7086" evidence="2">
    <location>
        <begin position="208"/>
        <end position="346"/>
    </location>
</feature>
<accession>A0A6J1C690</accession>
<keyword evidence="3" id="KW-1185">Reference proteome</keyword>
<feature type="region of interest" description="Disordered" evidence="1">
    <location>
        <begin position="1"/>
        <end position="41"/>
    </location>
</feature>
<gene>
    <name evidence="4" type="primary">LOC111007769</name>
</gene>
<evidence type="ECO:0000313" key="4">
    <source>
        <dbReference type="RefSeq" id="XP_022135938.1"/>
    </source>
</evidence>
<dbReference type="InterPro" id="IPR055513">
    <property type="entry name" value="DUF7086"/>
</dbReference>
<dbReference type="OrthoDB" id="1900495at2759"/>
<dbReference type="AlphaFoldDB" id="A0A6J1C690"/>
<dbReference type="Proteomes" id="UP000504603">
    <property type="component" value="Unplaced"/>
</dbReference>
<keyword evidence="4" id="KW-0418">Kinase</keyword>
<proteinExistence type="predicted"/>
<sequence>MPKVPKNSYERDDGDNDDDGCDGDDSGDEEDGDDGNDLDLELSLRLPLQKKFFRRPLPGENTPLQQQFLFYMAQVPLENKVPPQQFYLHSLPSEESTSTPISPSDPHPLSSQPQPQSLQLQPQPLQPQPQPEPPIPHPSTSSCNTSQSLKPSRKRRSSQESPSTHPSSSEQRQQKPNISRRPRIKPKDTAIEPPYPWSTANRAVVHDLKYLQQNQILTITGDVKCSQCQKQYKIEYDLVTKFDEIASFIEKNKDTLHDRAPSSWTNPNLPNCKFCGQESCMRPVIPPEDEDDDYKNINWLFLLLGQMIGCLGLKHLKYFCTYTNNHRTAAKDRLVYLTYLSLCKQLQPSTELFHR</sequence>
<dbReference type="KEGG" id="mcha:111007769"/>
<reference evidence="4" key="1">
    <citation type="submission" date="2025-08" db="UniProtKB">
        <authorList>
            <consortium name="RefSeq"/>
        </authorList>
    </citation>
    <scope>IDENTIFICATION</scope>
    <source>
        <strain evidence="4">OHB3-1</strain>
    </source>
</reference>
<dbReference type="PANTHER" id="PTHR34272">
    <property type="entry name" value="EXPRESSED PROTEIN"/>
    <property type="match status" value="1"/>
</dbReference>
<protein>
    <submittedName>
        <fullName evidence="4">Probable serine/threonine-protein kinase samkC</fullName>
    </submittedName>
</protein>
<dbReference type="GO" id="GO:0016301">
    <property type="term" value="F:kinase activity"/>
    <property type="evidence" value="ECO:0007669"/>
    <property type="project" value="UniProtKB-KW"/>
</dbReference>
<feature type="region of interest" description="Disordered" evidence="1">
    <location>
        <begin position="92"/>
        <end position="196"/>
    </location>
</feature>
<feature type="compositionally biased region" description="Low complexity" evidence="1">
    <location>
        <begin position="92"/>
        <end position="123"/>
    </location>
</feature>
<evidence type="ECO:0000313" key="3">
    <source>
        <dbReference type="Proteomes" id="UP000504603"/>
    </source>
</evidence>
<feature type="compositionally biased region" description="Acidic residues" evidence="1">
    <location>
        <begin position="12"/>
        <end position="40"/>
    </location>
</feature>
<organism evidence="3 4">
    <name type="scientific">Momordica charantia</name>
    <name type="common">Bitter gourd</name>
    <name type="synonym">Balsam pear</name>
    <dbReference type="NCBI Taxonomy" id="3673"/>
    <lineage>
        <taxon>Eukaryota</taxon>
        <taxon>Viridiplantae</taxon>
        <taxon>Streptophyta</taxon>
        <taxon>Embryophyta</taxon>
        <taxon>Tracheophyta</taxon>
        <taxon>Spermatophyta</taxon>
        <taxon>Magnoliopsida</taxon>
        <taxon>eudicotyledons</taxon>
        <taxon>Gunneridae</taxon>
        <taxon>Pentapetalae</taxon>
        <taxon>rosids</taxon>
        <taxon>fabids</taxon>
        <taxon>Cucurbitales</taxon>
        <taxon>Cucurbitaceae</taxon>
        <taxon>Momordiceae</taxon>
        <taxon>Momordica</taxon>
    </lineage>
</organism>